<dbReference type="InterPro" id="IPR011598">
    <property type="entry name" value="bHLH_dom"/>
</dbReference>
<keyword evidence="6" id="KW-0804">Transcription</keyword>
<evidence type="ECO:0000313" key="10">
    <source>
        <dbReference type="Proteomes" id="UP000228380"/>
    </source>
</evidence>
<dbReference type="AlphaFoldDB" id="A0A8B7CC45"/>
<keyword evidence="7" id="KW-0539">Nucleus</keyword>
<feature type="region of interest" description="Disordered" evidence="8">
    <location>
        <begin position="338"/>
        <end position="357"/>
    </location>
</feature>
<dbReference type="InterPro" id="IPR045239">
    <property type="entry name" value="bHLH95_bHLH"/>
</dbReference>
<feature type="domain" description="BHLH" evidence="9">
    <location>
        <begin position="274"/>
        <end position="323"/>
    </location>
</feature>
<name>A0A8B7CC45_PHODC</name>
<dbReference type="GO" id="GO:0005634">
    <property type="term" value="C:nucleus"/>
    <property type="evidence" value="ECO:0007669"/>
    <property type="project" value="UniProtKB-SubCell"/>
</dbReference>
<evidence type="ECO:0000259" key="9">
    <source>
        <dbReference type="PROSITE" id="PS50888"/>
    </source>
</evidence>
<dbReference type="Gene3D" id="4.10.280.10">
    <property type="entry name" value="Helix-loop-helix DNA-binding domain"/>
    <property type="match status" value="1"/>
</dbReference>
<reference evidence="10" key="1">
    <citation type="journal article" date="2019" name="Nat. Commun.">
        <title>Genome-wide association mapping of date palm fruit traits.</title>
        <authorList>
            <person name="Hazzouri K.M."/>
            <person name="Gros-Balthazard M."/>
            <person name="Flowers J.M."/>
            <person name="Copetti D."/>
            <person name="Lemansour A."/>
            <person name="Lebrun M."/>
            <person name="Masmoudi K."/>
            <person name="Ferrand S."/>
            <person name="Dhar M.I."/>
            <person name="Fresquez Z.A."/>
            <person name="Rosas U."/>
            <person name="Zhang J."/>
            <person name="Talag J."/>
            <person name="Lee S."/>
            <person name="Kudrna D."/>
            <person name="Powell R.F."/>
            <person name="Leitch I.J."/>
            <person name="Krueger R.R."/>
            <person name="Wing R.A."/>
            <person name="Amiri K.M.A."/>
            <person name="Purugganan M.D."/>
        </authorList>
    </citation>
    <scope>NUCLEOTIDE SEQUENCE [LARGE SCALE GENOMIC DNA]</scope>
    <source>
        <strain evidence="10">cv. Khalas</strain>
    </source>
</reference>
<dbReference type="KEGG" id="pda:103711553"/>
<protein>
    <submittedName>
        <fullName evidence="11">Transcription factor bHLH110</fullName>
    </submittedName>
</protein>
<evidence type="ECO:0000256" key="6">
    <source>
        <dbReference type="ARBA" id="ARBA00023163"/>
    </source>
</evidence>
<evidence type="ECO:0000256" key="7">
    <source>
        <dbReference type="ARBA" id="ARBA00023242"/>
    </source>
</evidence>
<gene>
    <name evidence="11" type="primary">LOC103711553</name>
</gene>
<dbReference type="PANTHER" id="PTHR16223">
    <property type="entry name" value="TRANSCRIPTION FACTOR BHLH83-RELATED"/>
    <property type="match status" value="1"/>
</dbReference>
<evidence type="ECO:0000256" key="5">
    <source>
        <dbReference type="ARBA" id="ARBA00023125"/>
    </source>
</evidence>
<dbReference type="InterPro" id="IPR045843">
    <property type="entry name" value="IND-like"/>
</dbReference>
<accession>A0A8B7CC45</accession>
<dbReference type="GO" id="GO:0046983">
    <property type="term" value="F:protein dimerization activity"/>
    <property type="evidence" value="ECO:0007669"/>
    <property type="project" value="InterPro"/>
</dbReference>
<dbReference type="RefSeq" id="XP_008795968.2">
    <property type="nucleotide sequence ID" value="XM_008797746.3"/>
</dbReference>
<proteinExistence type="inferred from homology"/>
<evidence type="ECO:0000313" key="11">
    <source>
        <dbReference type="RefSeq" id="XP_008795968.2"/>
    </source>
</evidence>
<comment type="subunit">
    <text evidence="3">Homodimer.</text>
</comment>
<dbReference type="SUPFAM" id="SSF47459">
    <property type="entry name" value="HLH, helix-loop-helix DNA-binding domain"/>
    <property type="match status" value="1"/>
</dbReference>
<organism evidence="10 11">
    <name type="scientific">Phoenix dactylifera</name>
    <name type="common">Date palm</name>
    <dbReference type="NCBI Taxonomy" id="42345"/>
    <lineage>
        <taxon>Eukaryota</taxon>
        <taxon>Viridiplantae</taxon>
        <taxon>Streptophyta</taxon>
        <taxon>Embryophyta</taxon>
        <taxon>Tracheophyta</taxon>
        <taxon>Spermatophyta</taxon>
        <taxon>Magnoliopsida</taxon>
        <taxon>Liliopsida</taxon>
        <taxon>Arecaceae</taxon>
        <taxon>Coryphoideae</taxon>
        <taxon>Phoeniceae</taxon>
        <taxon>Phoenix</taxon>
    </lineage>
</organism>
<evidence type="ECO:0000256" key="4">
    <source>
        <dbReference type="ARBA" id="ARBA00023015"/>
    </source>
</evidence>
<keyword evidence="4" id="KW-0805">Transcription regulation</keyword>
<dbReference type="GO" id="GO:0000978">
    <property type="term" value="F:RNA polymerase II cis-regulatory region sequence-specific DNA binding"/>
    <property type="evidence" value="ECO:0007669"/>
    <property type="project" value="TreeGrafter"/>
</dbReference>
<dbReference type="Proteomes" id="UP000228380">
    <property type="component" value="Chromosome 15"/>
</dbReference>
<keyword evidence="10" id="KW-1185">Reference proteome</keyword>
<evidence type="ECO:0000256" key="3">
    <source>
        <dbReference type="ARBA" id="ARBA00011738"/>
    </source>
</evidence>
<dbReference type="PANTHER" id="PTHR16223:SF56">
    <property type="entry name" value="TRANSCRIPTION FACTOR BHLH110"/>
    <property type="match status" value="1"/>
</dbReference>
<reference evidence="11" key="2">
    <citation type="submission" date="2025-08" db="UniProtKB">
        <authorList>
            <consortium name="RefSeq"/>
        </authorList>
    </citation>
    <scope>IDENTIFICATION</scope>
    <source>
        <tissue evidence="11">Young leaves</tissue>
    </source>
</reference>
<dbReference type="GeneID" id="103711553"/>
<comment type="subcellular location">
    <subcellularLocation>
        <location evidence="1">Nucleus</location>
    </subcellularLocation>
</comment>
<dbReference type="CDD" id="cd11393">
    <property type="entry name" value="bHLH_AtbHLH_like"/>
    <property type="match status" value="1"/>
</dbReference>
<dbReference type="FunFam" id="4.10.280.10:FF:000032">
    <property type="entry name" value="Transcription factor bHLH123 family"/>
    <property type="match status" value="1"/>
</dbReference>
<evidence type="ECO:0000256" key="1">
    <source>
        <dbReference type="ARBA" id="ARBA00004123"/>
    </source>
</evidence>
<dbReference type="OrthoDB" id="760019at2759"/>
<sequence length="394" mass="43175">MMEPSNLDHHHHQEELHGSSLAAAPSFHGLGGNHEWSQSLMLNCGDFISNATGVLSSQRDYRPSSEIPPPPYNSQMVQDLGFHWAGNAESFMNQSARQLNLAKIKEELPDSFPKLRGVFTTEDYQLEEKLFRTLASDCQINGLQPPTDLLEAPSLVNFGSGRGNLSVVFPTANISNPCPSLPTFPGSSGMELQALDLLASARFGRSFCQPSPGGMGLLREDAPFGLGHLHEPAQGPTHSHHEMPSLVCGVAEAKRANSILEHKASQTAPKKPRFESRSSFSPFKVRKEKLGDRIAALQQLVAPFGKTDTASVLMEAIGYIKFLQHQIETLSVPYMRSSNNKKSRTMQGVSDEDKDESKLDLRSRGLCLVPLSCTSYVTSDNGGVWSPLDYRRSA</sequence>
<dbReference type="GO" id="GO:0000981">
    <property type="term" value="F:DNA-binding transcription factor activity, RNA polymerase II-specific"/>
    <property type="evidence" value="ECO:0007669"/>
    <property type="project" value="TreeGrafter"/>
</dbReference>
<dbReference type="InterPro" id="IPR036638">
    <property type="entry name" value="HLH_DNA-bd_sf"/>
</dbReference>
<evidence type="ECO:0000256" key="8">
    <source>
        <dbReference type="SAM" id="MobiDB-lite"/>
    </source>
</evidence>
<comment type="similarity">
    <text evidence="2">Belongs to the bHLH protein family.</text>
</comment>
<keyword evidence="5" id="KW-0238">DNA-binding</keyword>
<evidence type="ECO:0000256" key="2">
    <source>
        <dbReference type="ARBA" id="ARBA00005510"/>
    </source>
</evidence>
<dbReference type="PROSITE" id="PS50888">
    <property type="entry name" value="BHLH"/>
    <property type="match status" value="1"/>
</dbReference>